<dbReference type="SMART" id="SM00530">
    <property type="entry name" value="HTH_XRE"/>
    <property type="match status" value="1"/>
</dbReference>
<dbReference type="SUPFAM" id="SSF47413">
    <property type="entry name" value="lambda repressor-like DNA-binding domains"/>
    <property type="match status" value="1"/>
</dbReference>
<dbReference type="Pfam" id="PF13560">
    <property type="entry name" value="HTH_31"/>
    <property type="match status" value="1"/>
</dbReference>
<dbReference type="InterPro" id="IPR010982">
    <property type="entry name" value="Lambda_DNA-bd_dom_sf"/>
</dbReference>
<dbReference type="Gene3D" id="3.30.450.180">
    <property type="match status" value="1"/>
</dbReference>
<dbReference type="InterPro" id="IPR001387">
    <property type="entry name" value="Cro/C1-type_HTH"/>
</dbReference>
<evidence type="ECO:0000313" key="3">
    <source>
        <dbReference type="EMBL" id="SFG51753.1"/>
    </source>
</evidence>
<accession>A0A1I2SH09</accession>
<dbReference type="AlphaFoldDB" id="A0A1I2SH09"/>
<evidence type="ECO:0000313" key="4">
    <source>
        <dbReference type="Proteomes" id="UP000181942"/>
    </source>
</evidence>
<feature type="region of interest" description="Disordered" evidence="1">
    <location>
        <begin position="280"/>
        <end position="309"/>
    </location>
</feature>
<dbReference type="GO" id="GO:0003677">
    <property type="term" value="F:DNA binding"/>
    <property type="evidence" value="ECO:0007669"/>
    <property type="project" value="InterPro"/>
</dbReference>
<dbReference type="Proteomes" id="UP000181942">
    <property type="component" value="Unassembled WGS sequence"/>
</dbReference>
<dbReference type="PANTHER" id="PTHR35010">
    <property type="entry name" value="BLL4672 PROTEIN-RELATED"/>
    <property type="match status" value="1"/>
</dbReference>
<gene>
    <name evidence="3" type="ORF">SAMN02787118_12214</name>
</gene>
<dbReference type="EMBL" id="FONR01000022">
    <property type="protein sequence ID" value="SFG51753.1"/>
    <property type="molecule type" value="Genomic_DNA"/>
</dbReference>
<dbReference type="CDD" id="cd00093">
    <property type="entry name" value="HTH_XRE"/>
    <property type="match status" value="1"/>
</dbReference>
<proteinExistence type="predicted"/>
<feature type="domain" description="HTH cro/C1-type" evidence="2">
    <location>
        <begin position="48"/>
        <end position="95"/>
    </location>
</feature>
<organism evidence="3 4">
    <name type="scientific">Streptomyces mirabilis</name>
    <dbReference type="NCBI Taxonomy" id="68239"/>
    <lineage>
        <taxon>Bacteria</taxon>
        <taxon>Bacillati</taxon>
        <taxon>Actinomycetota</taxon>
        <taxon>Actinomycetes</taxon>
        <taxon>Kitasatosporales</taxon>
        <taxon>Streptomycetaceae</taxon>
        <taxon>Streptomyces</taxon>
    </lineage>
</organism>
<evidence type="ECO:0000259" key="2">
    <source>
        <dbReference type="PROSITE" id="PS50943"/>
    </source>
</evidence>
<sequence length="309" mass="34096">MGSMARTVESASGQSADSGLGRYLRARRAEITPDQTGLTTVGIRRTPGLRREELAALAGISIDYYIRLERGKEIHPSPSVIDSLARALRLDAHELRHLRDLAVLAGTGSAGSADLPPTREVRPGVLALTERLRPNPVFILGRTLDVLACNPSALQLFAGLDDQPPQARNIARYVFLHPRAPEVLDDWDERARACVARLRMLAGTDPGAPDLTDLVGELVPKSKLFETLWERYDIKPHSPGIRLFHHPEVGDLHLAHESMPVDHSPKHRFVIFFAEPDSPDQDKVALLDKGRPRRPHPDGERADGPELTV</sequence>
<dbReference type="Pfam" id="PF17765">
    <property type="entry name" value="MLTR_LBD"/>
    <property type="match status" value="1"/>
</dbReference>
<protein>
    <submittedName>
        <fullName evidence="3">Transcriptional regulator, contains XRE-family HTH domain</fullName>
    </submittedName>
</protein>
<dbReference type="Gene3D" id="1.10.260.40">
    <property type="entry name" value="lambda repressor-like DNA-binding domains"/>
    <property type="match status" value="1"/>
</dbReference>
<reference evidence="3 4" key="1">
    <citation type="submission" date="2016-10" db="EMBL/GenBank/DDBJ databases">
        <authorList>
            <person name="de Groot N.N."/>
        </authorList>
    </citation>
    <scope>NUCLEOTIDE SEQUENCE [LARGE SCALE GENOMIC DNA]</scope>
    <source>
        <strain evidence="3 4">OK461</strain>
    </source>
</reference>
<dbReference type="InterPro" id="IPR041413">
    <property type="entry name" value="MLTR_LBD"/>
</dbReference>
<dbReference type="PROSITE" id="PS50943">
    <property type="entry name" value="HTH_CROC1"/>
    <property type="match status" value="1"/>
</dbReference>
<name>A0A1I2SH09_9ACTN</name>
<dbReference type="PANTHER" id="PTHR35010:SF2">
    <property type="entry name" value="BLL4672 PROTEIN"/>
    <property type="match status" value="1"/>
</dbReference>
<evidence type="ECO:0000256" key="1">
    <source>
        <dbReference type="SAM" id="MobiDB-lite"/>
    </source>
</evidence>